<evidence type="ECO:0000313" key="4">
    <source>
        <dbReference type="WBParaSite" id="SSLN_0000059801-mRNA-1"/>
    </source>
</evidence>
<gene>
    <name evidence="2" type="ORF">SSLN_LOCUS573</name>
</gene>
<keyword evidence="1" id="KW-0812">Transmembrane</keyword>
<keyword evidence="1" id="KW-1133">Transmembrane helix</keyword>
<evidence type="ECO:0000313" key="3">
    <source>
        <dbReference type="Proteomes" id="UP000275846"/>
    </source>
</evidence>
<protein>
    <submittedName>
        <fullName evidence="2 4">Uncharacterized protein</fullName>
    </submittedName>
</protein>
<dbReference type="Proteomes" id="UP000275846">
    <property type="component" value="Unassembled WGS sequence"/>
</dbReference>
<reference evidence="4" key="1">
    <citation type="submission" date="2016-06" db="UniProtKB">
        <authorList>
            <consortium name="WormBaseParasite"/>
        </authorList>
    </citation>
    <scope>IDENTIFICATION</scope>
</reference>
<reference evidence="2 3" key="2">
    <citation type="submission" date="2018-11" db="EMBL/GenBank/DDBJ databases">
        <authorList>
            <consortium name="Pathogen Informatics"/>
        </authorList>
    </citation>
    <scope>NUCLEOTIDE SEQUENCE [LARGE SCALE GENOMIC DNA]</scope>
    <source>
        <strain evidence="2 3">NST_G2</strain>
    </source>
</reference>
<feature type="transmembrane region" description="Helical" evidence="1">
    <location>
        <begin position="24"/>
        <end position="51"/>
    </location>
</feature>
<name>A0A183S8M5_SCHSO</name>
<keyword evidence="1" id="KW-0472">Membrane</keyword>
<dbReference type="OrthoDB" id="6260668at2759"/>
<organism evidence="4">
    <name type="scientific">Schistocephalus solidus</name>
    <name type="common">Tapeworm</name>
    <dbReference type="NCBI Taxonomy" id="70667"/>
    <lineage>
        <taxon>Eukaryota</taxon>
        <taxon>Metazoa</taxon>
        <taxon>Spiralia</taxon>
        <taxon>Lophotrochozoa</taxon>
        <taxon>Platyhelminthes</taxon>
        <taxon>Cestoda</taxon>
        <taxon>Eucestoda</taxon>
        <taxon>Diphyllobothriidea</taxon>
        <taxon>Diphyllobothriidae</taxon>
        <taxon>Schistocephalus</taxon>
    </lineage>
</organism>
<evidence type="ECO:0000313" key="2">
    <source>
        <dbReference type="EMBL" id="VDL85827.1"/>
    </source>
</evidence>
<dbReference type="AlphaFoldDB" id="A0A183S8M5"/>
<sequence>MEHHDRKVQLLINAVDFKKATKPYFWSIIFFTLFLLTLFLGLLIICLRHVYMNLVLSPYLGEAIGPLICGGSFLFLGAGFKFLYDAYQMGAKERQKIKYQSASASTVAVKLAEAPAVEATEELVSGKTTEKALSRAPIGTRTVVPSVISY</sequence>
<dbReference type="EMBL" id="UYSU01000457">
    <property type="protein sequence ID" value="VDL85827.1"/>
    <property type="molecule type" value="Genomic_DNA"/>
</dbReference>
<evidence type="ECO:0000256" key="1">
    <source>
        <dbReference type="SAM" id="Phobius"/>
    </source>
</evidence>
<keyword evidence="3" id="KW-1185">Reference proteome</keyword>
<proteinExistence type="predicted"/>
<accession>A0A183S8M5</accession>
<dbReference type="WBParaSite" id="SSLN_0000059801-mRNA-1">
    <property type="protein sequence ID" value="SSLN_0000059801-mRNA-1"/>
    <property type="gene ID" value="SSLN_0000059801"/>
</dbReference>
<feature type="transmembrane region" description="Helical" evidence="1">
    <location>
        <begin position="63"/>
        <end position="84"/>
    </location>
</feature>